<dbReference type="EMBL" id="JAAKFY010000019">
    <property type="protein sequence ID" value="KAF3841625.1"/>
    <property type="molecule type" value="Genomic_DNA"/>
</dbReference>
<evidence type="ECO:0000313" key="1">
    <source>
        <dbReference type="EMBL" id="KAF3841625.1"/>
    </source>
</evidence>
<proteinExistence type="predicted"/>
<organism evidence="1 2">
    <name type="scientific">Dissostichus mawsoni</name>
    <name type="common">Antarctic cod</name>
    <dbReference type="NCBI Taxonomy" id="36200"/>
    <lineage>
        <taxon>Eukaryota</taxon>
        <taxon>Metazoa</taxon>
        <taxon>Chordata</taxon>
        <taxon>Craniata</taxon>
        <taxon>Vertebrata</taxon>
        <taxon>Euteleostomi</taxon>
        <taxon>Actinopterygii</taxon>
        <taxon>Neopterygii</taxon>
        <taxon>Teleostei</taxon>
        <taxon>Neoteleostei</taxon>
        <taxon>Acanthomorphata</taxon>
        <taxon>Eupercaria</taxon>
        <taxon>Perciformes</taxon>
        <taxon>Notothenioidei</taxon>
        <taxon>Nototheniidae</taxon>
        <taxon>Dissostichus</taxon>
    </lineage>
</organism>
<accession>A0A7J5XWY2</accession>
<protein>
    <submittedName>
        <fullName evidence="1">Uncharacterized protein</fullName>
    </submittedName>
</protein>
<reference evidence="1 2" key="1">
    <citation type="submission" date="2020-03" db="EMBL/GenBank/DDBJ databases">
        <title>Dissostichus mawsoni Genome sequencing and assembly.</title>
        <authorList>
            <person name="Park H."/>
        </authorList>
    </citation>
    <scope>NUCLEOTIDE SEQUENCE [LARGE SCALE GENOMIC DNA]</scope>
    <source>
        <strain evidence="1">DM0001</strain>
        <tissue evidence="1">Muscle</tissue>
    </source>
</reference>
<comment type="caution">
    <text evidence="1">The sequence shown here is derived from an EMBL/GenBank/DDBJ whole genome shotgun (WGS) entry which is preliminary data.</text>
</comment>
<dbReference type="Proteomes" id="UP000518266">
    <property type="component" value="Unassembled WGS sequence"/>
</dbReference>
<name>A0A7J5XWY2_DISMA</name>
<evidence type="ECO:0000313" key="2">
    <source>
        <dbReference type="Proteomes" id="UP000518266"/>
    </source>
</evidence>
<dbReference type="AlphaFoldDB" id="A0A7J5XWY2"/>
<keyword evidence="2" id="KW-1185">Reference proteome</keyword>
<sequence length="99" mass="11114">MSTQTGDLILDMADPQWEEQVEDTLHLLAVGDNLQVETPTVETTQVFQTEMLCKGSRHCVVSKQWQVDRATILQSGFLCHRSCSNEDGQCETICPCSMH</sequence>
<gene>
    <name evidence="1" type="ORF">F7725_023576</name>
</gene>